<dbReference type="AlphaFoldDB" id="A0A9W6U930"/>
<name>A0A9W6U930_9STRA</name>
<proteinExistence type="predicted"/>
<dbReference type="Proteomes" id="UP001165083">
    <property type="component" value="Unassembled WGS sequence"/>
</dbReference>
<evidence type="ECO:0000313" key="3">
    <source>
        <dbReference type="Proteomes" id="UP001165083"/>
    </source>
</evidence>
<feature type="compositionally biased region" description="Basic and acidic residues" evidence="1">
    <location>
        <begin position="12"/>
        <end position="22"/>
    </location>
</feature>
<sequence>MPKSVKSNTCSDQREAQEEARATRNSRAKAFTCWEAAPSVWEKIAERQLKERLRGEQTQKELRAACATQAKLALELKKKLKLCMREKRLSSLTRPNHLRIWDLITDDSAGIYAEQLTQVAKTYLEIQHQCSQPNNSLQLATNLTQGAELMKRNSNGTGVVFEMKSATTLPFDVHEAGSA</sequence>
<dbReference type="OrthoDB" id="129022at2759"/>
<feature type="region of interest" description="Disordered" evidence="1">
    <location>
        <begin position="1"/>
        <end position="23"/>
    </location>
</feature>
<keyword evidence="3" id="KW-1185">Reference proteome</keyword>
<reference evidence="2" key="1">
    <citation type="submission" date="2023-04" db="EMBL/GenBank/DDBJ databases">
        <title>Phytophthora lilii NBRC 32176.</title>
        <authorList>
            <person name="Ichikawa N."/>
            <person name="Sato H."/>
            <person name="Tonouchi N."/>
        </authorList>
    </citation>
    <scope>NUCLEOTIDE SEQUENCE</scope>
    <source>
        <strain evidence="2">NBRC 32176</strain>
    </source>
</reference>
<feature type="compositionally biased region" description="Polar residues" evidence="1">
    <location>
        <begin position="1"/>
        <end position="11"/>
    </location>
</feature>
<evidence type="ECO:0000313" key="2">
    <source>
        <dbReference type="EMBL" id="GMF28401.1"/>
    </source>
</evidence>
<protein>
    <submittedName>
        <fullName evidence="2">Unnamed protein product</fullName>
    </submittedName>
</protein>
<organism evidence="2 3">
    <name type="scientific">Phytophthora lilii</name>
    <dbReference type="NCBI Taxonomy" id="2077276"/>
    <lineage>
        <taxon>Eukaryota</taxon>
        <taxon>Sar</taxon>
        <taxon>Stramenopiles</taxon>
        <taxon>Oomycota</taxon>
        <taxon>Peronosporomycetes</taxon>
        <taxon>Peronosporales</taxon>
        <taxon>Peronosporaceae</taxon>
        <taxon>Phytophthora</taxon>
    </lineage>
</organism>
<comment type="caution">
    <text evidence="2">The sequence shown here is derived from an EMBL/GenBank/DDBJ whole genome shotgun (WGS) entry which is preliminary data.</text>
</comment>
<gene>
    <name evidence="2" type="ORF">Plil01_001195700</name>
</gene>
<accession>A0A9W6U930</accession>
<dbReference type="EMBL" id="BSXW01000712">
    <property type="protein sequence ID" value="GMF28401.1"/>
    <property type="molecule type" value="Genomic_DNA"/>
</dbReference>
<evidence type="ECO:0000256" key="1">
    <source>
        <dbReference type="SAM" id="MobiDB-lite"/>
    </source>
</evidence>